<dbReference type="KEGG" id="rpx:Rpdx1_2506"/>
<dbReference type="BioCyc" id="RPAL652103:RPDX1_RS12320-MONOMER"/>
<dbReference type="EMBL" id="CP002418">
    <property type="protein sequence ID" value="ADU44097.1"/>
    <property type="molecule type" value="Genomic_DNA"/>
</dbReference>
<proteinExistence type="predicted"/>
<name>E6VFK5_RHOPX</name>
<sequence length="80" mass="9446">MRRRSSPTLRRQPRQMRMNVRLYRVSIDDFGECEVQASGRAGARWRTFQLGREAGYFGAGFRDFIARRPRVAELRQECHA</sequence>
<reference evidence="1" key="1">
    <citation type="submission" date="2010-12" db="EMBL/GenBank/DDBJ databases">
        <title>Complete sequence of Rhodopseudomonas palustris DX-1.</title>
        <authorList>
            <consortium name="US DOE Joint Genome Institute"/>
            <person name="Lucas S."/>
            <person name="Copeland A."/>
            <person name="Lapidus A."/>
            <person name="Cheng J.-F."/>
            <person name="Goodwin L."/>
            <person name="Pitluck S."/>
            <person name="Misra M."/>
            <person name="Chertkov O."/>
            <person name="Detter J.C."/>
            <person name="Han C."/>
            <person name="Tapia R."/>
            <person name="Land M."/>
            <person name="Hauser L."/>
            <person name="Kyrpides N."/>
            <person name="Ivanova N."/>
            <person name="Ovchinnikova G."/>
            <person name="Logan B."/>
            <person name="Oda Y."/>
            <person name="Harwood C."/>
            <person name="Woyke T."/>
        </authorList>
    </citation>
    <scope>NUCLEOTIDE SEQUENCE [LARGE SCALE GENOMIC DNA]</scope>
    <source>
        <strain evidence="1">DX-1</strain>
    </source>
</reference>
<organism evidence="1 2">
    <name type="scientific">Rhodopseudomonas palustris (strain DX-1)</name>
    <dbReference type="NCBI Taxonomy" id="652103"/>
    <lineage>
        <taxon>Bacteria</taxon>
        <taxon>Pseudomonadati</taxon>
        <taxon>Pseudomonadota</taxon>
        <taxon>Alphaproteobacteria</taxon>
        <taxon>Hyphomicrobiales</taxon>
        <taxon>Nitrobacteraceae</taxon>
        <taxon>Rhodopseudomonas</taxon>
    </lineage>
</organism>
<gene>
    <name evidence="1" type="ordered locus">Rpdx1_2506</name>
</gene>
<dbReference type="HOGENOM" id="CLU_2587454_0_0_5"/>
<accession>E6VFK5</accession>
<dbReference type="AlphaFoldDB" id="E6VFK5"/>
<evidence type="ECO:0000313" key="1">
    <source>
        <dbReference type="EMBL" id="ADU44097.1"/>
    </source>
</evidence>
<protein>
    <submittedName>
        <fullName evidence="1">Uncharacterized protein</fullName>
    </submittedName>
</protein>
<evidence type="ECO:0000313" key="2">
    <source>
        <dbReference type="Proteomes" id="UP000001402"/>
    </source>
</evidence>
<dbReference type="STRING" id="652103.Rpdx1_2506"/>
<dbReference type="Proteomes" id="UP000001402">
    <property type="component" value="Chromosome"/>
</dbReference>